<dbReference type="AlphaFoldDB" id="I0HS50"/>
<organism evidence="2 3">
    <name type="scientific">Rubrivivax gelatinosus (strain NBRC 100245 / IL144)</name>
    <dbReference type="NCBI Taxonomy" id="983917"/>
    <lineage>
        <taxon>Bacteria</taxon>
        <taxon>Pseudomonadati</taxon>
        <taxon>Pseudomonadota</taxon>
        <taxon>Betaproteobacteria</taxon>
        <taxon>Burkholderiales</taxon>
        <taxon>Sphaerotilaceae</taxon>
        <taxon>Rubrivivax</taxon>
    </lineage>
</organism>
<accession>I0HS50</accession>
<name>I0HS50_RUBGI</name>
<sequence>MKALAATLLLAPALAAAAPAPAPLSEDARELVASVRATRDHGARPFAVIDKRLARLWVLDAGARVVGSAPVLLGLAAGDDSVPGIGERPLAQIRPEERTTPAGRFELEPGRNTRGDRILWVDYEAAVSMHRVRPTVAAERRLERLATPTPADNRISFGCINVPAEFYERVVWPTFSRRPGVVYVLPERRAPSSAFPTLFLKPRAGS</sequence>
<dbReference type="STRING" id="983917.RGE_24960"/>
<protein>
    <recommendedName>
        <fullName evidence="4">L,D-transpeptidase</fullName>
    </recommendedName>
</protein>
<proteinExistence type="predicted"/>
<evidence type="ECO:0000256" key="1">
    <source>
        <dbReference type="SAM" id="SignalP"/>
    </source>
</evidence>
<dbReference type="PATRIC" id="fig|983917.3.peg.2428"/>
<evidence type="ECO:0008006" key="4">
    <source>
        <dbReference type="Google" id="ProtNLM"/>
    </source>
</evidence>
<gene>
    <name evidence="2" type="ordered locus">RGE_24960</name>
</gene>
<keyword evidence="3" id="KW-1185">Reference proteome</keyword>
<dbReference type="HOGENOM" id="CLU_077685_1_0_4"/>
<keyword evidence="1" id="KW-0732">Signal</keyword>
<dbReference type="RefSeq" id="WP_014428699.1">
    <property type="nucleotide sequence ID" value="NC_017075.1"/>
</dbReference>
<evidence type="ECO:0000313" key="3">
    <source>
        <dbReference type="Proteomes" id="UP000007883"/>
    </source>
</evidence>
<evidence type="ECO:0000313" key="2">
    <source>
        <dbReference type="EMBL" id="BAL95837.1"/>
    </source>
</evidence>
<dbReference type="KEGG" id="rge:RGE_24960"/>
<reference evidence="2 3" key="1">
    <citation type="journal article" date="2012" name="J. Bacteriol.">
        <title>Complete genome sequence of phototrophic betaproteobacterium Rubrivivax gelatinosus IL144.</title>
        <authorList>
            <person name="Nagashima S."/>
            <person name="Kamimura A."/>
            <person name="Shimizu T."/>
            <person name="Nakamura-isaki S."/>
            <person name="Aono E."/>
            <person name="Sakamoto K."/>
            <person name="Ichikawa N."/>
            <person name="Nakazawa H."/>
            <person name="Sekine M."/>
            <person name="Yamazaki S."/>
            <person name="Fujita N."/>
            <person name="Shimada K."/>
            <person name="Hanada S."/>
            <person name="Nagashima K.V.P."/>
        </authorList>
    </citation>
    <scope>NUCLEOTIDE SEQUENCE [LARGE SCALE GENOMIC DNA]</scope>
    <source>
        <strain evidence="3">NBRC 100245 / IL144</strain>
    </source>
</reference>
<dbReference type="eggNOG" id="COG1376">
    <property type="taxonomic scope" value="Bacteria"/>
</dbReference>
<dbReference type="Proteomes" id="UP000007883">
    <property type="component" value="Chromosome"/>
</dbReference>
<feature type="chain" id="PRO_5003628118" description="L,D-transpeptidase" evidence="1">
    <location>
        <begin position="18"/>
        <end position="206"/>
    </location>
</feature>
<dbReference type="EMBL" id="AP012320">
    <property type="protein sequence ID" value="BAL95837.1"/>
    <property type="molecule type" value="Genomic_DNA"/>
</dbReference>
<feature type="signal peptide" evidence="1">
    <location>
        <begin position="1"/>
        <end position="17"/>
    </location>
</feature>